<keyword evidence="3" id="KW-1185">Reference proteome</keyword>
<evidence type="ECO:0000256" key="1">
    <source>
        <dbReference type="SAM" id="MobiDB-lite"/>
    </source>
</evidence>
<dbReference type="GeneID" id="40318598"/>
<proteinExistence type="predicted"/>
<sequence>MQGAPPSENEAQVVPTDGTDNSQGGTAQVLRVEEESQQSAPALRTPRSAAEPPGSREGTGDVATAAVAAATATGERQKGEEKETREEAVGAGAGETAPEPPPDAAPAAADDKAAAEGAADEGATENAPGAPDAEGAPQPRAGDDAGGGAGQAAPELQHQPSATGVAKHRVFTEEELAAYMEQQRQREREKKEEARHSKSKRNSTAAGSSRARGSRGGAGSMRLPPIDANAAQLAQQQFFATAAAADPSLAAAAAMYPLAHQLAYAGAALPPAGVDAPMPPYSNLFAPNAAPPFNNRLRFPLQQQQQQALQQPPAFCPQWGVQPPSQPPFMGLPPPCATPPMFNPSAIMRMDQQPQQINEPNSQFVNPAQFPNTAQGGMLGLSMQELEVLARLIVLARNEQQQQQQQQQQ</sequence>
<organism evidence="2 3">
    <name type="scientific">Trypanosoma conorhini</name>
    <dbReference type="NCBI Taxonomy" id="83891"/>
    <lineage>
        <taxon>Eukaryota</taxon>
        <taxon>Discoba</taxon>
        <taxon>Euglenozoa</taxon>
        <taxon>Kinetoplastea</taxon>
        <taxon>Metakinetoplastina</taxon>
        <taxon>Trypanosomatida</taxon>
        <taxon>Trypanosomatidae</taxon>
        <taxon>Trypanosoma</taxon>
    </lineage>
</organism>
<dbReference type="OrthoDB" id="253141at2759"/>
<feature type="compositionally biased region" description="Basic and acidic residues" evidence="1">
    <location>
        <begin position="75"/>
        <end position="88"/>
    </location>
</feature>
<feature type="compositionally biased region" description="Basic and acidic residues" evidence="1">
    <location>
        <begin position="183"/>
        <end position="196"/>
    </location>
</feature>
<evidence type="ECO:0000313" key="3">
    <source>
        <dbReference type="Proteomes" id="UP000284403"/>
    </source>
</evidence>
<dbReference type="AlphaFoldDB" id="A0A3R7N6H1"/>
<protein>
    <submittedName>
        <fullName evidence="2">Uncharacterized protein</fullName>
    </submittedName>
</protein>
<evidence type="ECO:0000313" key="2">
    <source>
        <dbReference type="EMBL" id="RNF16976.1"/>
    </source>
</evidence>
<feature type="region of interest" description="Disordered" evidence="1">
    <location>
        <begin position="1"/>
        <end position="224"/>
    </location>
</feature>
<feature type="non-terminal residue" evidence="2">
    <location>
        <position position="409"/>
    </location>
</feature>
<name>A0A3R7N6H1_9TRYP</name>
<gene>
    <name evidence="2" type="ORF">Tco025E_04987</name>
</gene>
<comment type="caution">
    <text evidence="2">The sequence shown here is derived from an EMBL/GenBank/DDBJ whole genome shotgun (WGS) entry which is preliminary data.</text>
</comment>
<reference evidence="2 3" key="1">
    <citation type="journal article" date="2018" name="BMC Genomics">
        <title>Genomic comparison of Trypanosoma conorhini and Trypanosoma rangeli to Trypanosoma cruzi strains of high and low virulence.</title>
        <authorList>
            <person name="Bradwell K.R."/>
            <person name="Koparde V.N."/>
            <person name="Matveyev A.V."/>
            <person name="Serrano M.G."/>
            <person name="Alves J.M."/>
            <person name="Parikh H."/>
            <person name="Huang B."/>
            <person name="Lee V."/>
            <person name="Espinosa-Alvarez O."/>
            <person name="Ortiz P.A."/>
            <person name="Costa-Martins A.G."/>
            <person name="Teixeira M.M."/>
            <person name="Buck G.A."/>
        </authorList>
    </citation>
    <scope>NUCLEOTIDE SEQUENCE [LARGE SCALE GENOMIC DNA]</scope>
    <source>
        <strain evidence="2 3">025E</strain>
    </source>
</reference>
<accession>A0A3R7N6H1</accession>
<dbReference type="RefSeq" id="XP_029227986.1">
    <property type="nucleotide sequence ID" value="XM_029371891.1"/>
</dbReference>
<feature type="compositionally biased region" description="Low complexity" evidence="1">
    <location>
        <begin position="62"/>
        <end position="73"/>
    </location>
</feature>
<dbReference type="EMBL" id="MKKU01000277">
    <property type="protein sequence ID" value="RNF16976.1"/>
    <property type="molecule type" value="Genomic_DNA"/>
</dbReference>
<dbReference type="Proteomes" id="UP000284403">
    <property type="component" value="Unassembled WGS sequence"/>
</dbReference>